<protein>
    <submittedName>
        <fullName evidence="3">Uncharacterized protein</fullName>
    </submittedName>
</protein>
<comment type="caution">
    <text evidence="3">The sequence shown here is derived from an EMBL/GenBank/DDBJ whole genome shotgun (WGS) entry which is preliminary data.</text>
</comment>
<dbReference type="AlphaFoldDB" id="A0A4Z2JBX6"/>
<dbReference type="Proteomes" id="UP000314294">
    <property type="component" value="Unassembled WGS sequence"/>
</dbReference>
<accession>A0A4Z2JBX6</accession>
<proteinExistence type="predicted"/>
<name>A0A4Z2JBX6_9TELE</name>
<organism evidence="3 4">
    <name type="scientific">Liparis tanakae</name>
    <name type="common">Tanaka's snailfish</name>
    <dbReference type="NCBI Taxonomy" id="230148"/>
    <lineage>
        <taxon>Eukaryota</taxon>
        <taxon>Metazoa</taxon>
        <taxon>Chordata</taxon>
        <taxon>Craniata</taxon>
        <taxon>Vertebrata</taxon>
        <taxon>Euteleostomi</taxon>
        <taxon>Actinopterygii</taxon>
        <taxon>Neopterygii</taxon>
        <taxon>Teleostei</taxon>
        <taxon>Neoteleostei</taxon>
        <taxon>Acanthomorphata</taxon>
        <taxon>Eupercaria</taxon>
        <taxon>Perciformes</taxon>
        <taxon>Cottioidei</taxon>
        <taxon>Cottales</taxon>
        <taxon>Liparidae</taxon>
        <taxon>Liparis</taxon>
    </lineage>
</organism>
<keyword evidence="2" id="KW-1133">Transmembrane helix</keyword>
<feature type="region of interest" description="Disordered" evidence="1">
    <location>
        <begin position="209"/>
        <end position="239"/>
    </location>
</feature>
<dbReference type="EMBL" id="SRLO01000010">
    <property type="protein sequence ID" value="TNN87511.1"/>
    <property type="molecule type" value="Genomic_DNA"/>
</dbReference>
<keyword evidence="4" id="KW-1185">Reference proteome</keyword>
<keyword evidence="2" id="KW-0812">Transmembrane</keyword>
<evidence type="ECO:0000256" key="2">
    <source>
        <dbReference type="SAM" id="Phobius"/>
    </source>
</evidence>
<feature type="transmembrane region" description="Helical" evidence="2">
    <location>
        <begin position="142"/>
        <end position="162"/>
    </location>
</feature>
<evidence type="ECO:0000256" key="1">
    <source>
        <dbReference type="SAM" id="MobiDB-lite"/>
    </source>
</evidence>
<evidence type="ECO:0000313" key="4">
    <source>
        <dbReference type="Proteomes" id="UP000314294"/>
    </source>
</evidence>
<feature type="compositionally biased region" description="Basic and acidic residues" evidence="1">
    <location>
        <begin position="209"/>
        <end position="222"/>
    </location>
</feature>
<reference evidence="3 4" key="1">
    <citation type="submission" date="2019-03" db="EMBL/GenBank/DDBJ databases">
        <title>First draft genome of Liparis tanakae, snailfish: a comprehensive survey of snailfish specific genes.</title>
        <authorList>
            <person name="Kim W."/>
            <person name="Song I."/>
            <person name="Jeong J.-H."/>
            <person name="Kim D."/>
            <person name="Kim S."/>
            <person name="Ryu S."/>
            <person name="Song J.Y."/>
            <person name="Lee S.K."/>
        </authorList>
    </citation>
    <scope>NUCLEOTIDE SEQUENCE [LARGE SCALE GENOMIC DNA]</scope>
    <source>
        <tissue evidence="3">Muscle</tissue>
    </source>
</reference>
<keyword evidence="2" id="KW-0472">Membrane</keyword>
<sequence length="239" mass="26121">MNPCGVKVTSKCSSGQVGQVIVTRSEFERDVSRIERRARRLVRVQEESVRLSAGFFQNVCRQIQRLFTAVSPKRLCRPGSISLSPESSVDSAAESTAGQLSGSSSVIRLISPTNLLTATPQTFTFNASRRTFMIASSGQGPFSFWVMIGVFSSLHLIHLMWYMDWPAARSFGHDVLVPSAPCSPCRARASPLSSSPSLFRSELGQELRLEKDSSESMLRDSPPRLGSGSHPLGNPSDKV</sequence>
<evidence type="ECO:0000313" key="3">
    <source>
        <dbReference type="EMBL" id="TNN87511.1"/>
    </source>
</evidence>
<gene>
    <name evidence="3" type="ORF">EYF80_002228</name>
</gene>